<dbReference type="InterPro" id="IPR036291">
    <property type="entry name" value="NAD(P)-bd_dom_sf"/>
</dbReference>
<dbReference type="InterPro" id="IPR051604">
    <property type="entry name" value="Ergot_Alk_Oxidoreductase"/>
</dbReference>
<dbReference type="Pfam" id="PF13460">
    <property type="entry name" value="NAD_binding_10"/>
    <property type="match status" value="1"/>
</dbReference>
<dbReference type="EMBL" id="CP036425">
    <property type="protein sequence ID" value="QDU34556.1"/>
    <property type="molecule type" value="Genomic_DNA"/>
</dbReference>
<organism evidence="2 3">
    <name type="scientific">Poriferisphaera corsica</name>
    <dbReference type="NCBI Taxonomy" id="2528020"/>
    <lineage>
        <taxon>Bacteria</taxon>
        <taxon>Pseudomonadati</taxon>
        <taxon>Planctomycetota</taxon>
        <taxon>Phycisphaerae</taxon>
        <taxon>Phycisphaerales</taxon>
        <taxon>Phycisphaeraceae</taxon>
        <taxon>Poriferisphaera</taxon>
    </lineage>
</organism>
<dbReference type="SUPFAM" id="SSF51735">
    <property type="entry name" value="NAD(P)-binding Rossmann-fold domains"/>
    <property type="match status" value="1"/>
</dbReference>
<dbReference type="PANTHER" id="PTHR43162:SF1">
    <property type="entry name" value="PRESTALK A DIFFERENTIATION PROTEIN A"/>
    <property type="match status" value="1"/>
</dbReference>
<accession>A0A517YWE5</accession>
<dbReference type="PANTHER" id="PTHR43162">
    <property type="match status" value="1"/>
</dbReference>
<proteinExistence type="predicted"/>
<sequence length="284" mass="30891">MQARTGKKMRVLVVPGNGKTGRRVAMKLMGKDVEVRRGSRSGDVVFDWGDRTSWAGALERVDAVYMAYVPDLSVPGARETVGAFADLAIGMGVKKLVLLSGRGEAKALAAEEAVLGKEGVDVTVVRPAWFNQNFDEGEFYELVMGGLIVLPAGDVKEPFIDVEDIADVVVAVLMGDGHGGEVYELTGPRLMDFDEVAVEISSRSGRRVVYEAIEMDAFVAGLLGQGMPEDYVGMLRYLFGELMDGRNAYVTDDVKRVLGRDAKDFRAYVDEAVKNGVWEVNVKA</sequence>
<dbReference type="Proteomes" id="UP000317369">
    <property type="component" value="Chromosome"/>
</dbReference>
<feature type="domain" description="NAD(P)-binding" evidence="1">
    <location>
        <begin position="16"/>
        <end position="173"/>
    </location>
</feature>
<evidence type="ECO:0000259" key="1">
    <source>
        <dbReference type="Pfam" id="PF13460"/>
    </source>
</evidence>
<dbReference type="GO" id="GO:0016491">
    <property type="term" value="F:oxidoreductase activity"/>
    <property type="evidence" value="ECO:0007669"/>
    <property type="project" value="UniProtKB-KW"/>
</dbReference>
<reference evidence="2 3" key="1">
    <citation type="submission" date="2019-02" db="EMBL/GenBank/DDBJ databases">
        <title>Deep-cultivation of Planctomycetes and their phenomic and genomic characterization uncovers novel biology.</title>
        <authorList>
            <person name="Wiegand S."/>
            <person name="Jogler M."/>
            <person name="Boedeker C."/>
            <person name="Pinto D."/>
            <person name="Vollmers J."/>
            <person name="Rivas-Marin E."/>
            <person name="Kohn T."/>
            <person name="Peeters S.H."/>
            <person name="Heuer A."/>
            <person name="Rast P."/>
            <person name="Oberbeckmann S."/>
            <person name="Bunk B."/>
            <person name="Jeske O."/>
            <person name="Meyerdierks A."/>
            <person name="Storesund J.E."/>
            <person name="Kallscheuer N."/>
            <person name="Luecker S."/>
            <person name="Lage O.M."/>
            <person name="Pohl T."/>
            <person name="Merkel B.J."/>
            <person name="Hornburger P."/>
            <person name="Mueller R.-W."/>
            <person name="Bruemmer F."/>
            <person name="Labrenz M."/>
            <person name="Spormann A.M."/>
            <person name="Op den Camp H."/>
            <person name="Overmann J."/>
            <person name="Amann R."/>
            <person name="Jetten M.S.M."/>
            <person name="Mascher T."/>
            <person name="Medema M.H."/>
            <person name="Devos D.P."/>
            <person name="Kaster A.-K."/>
            <person name="Ovreas L."/>
            <person name="Rohde M."/>
            <person name="Galperin M.Y."/>
            <person name="Jogler C."/>
        </authorList>
    </citation>
    <scope>NUCLEOTIDE SEQUENCE [LARGE SCALE GENOMIC DNA]</scope>
    <source>
        <strain evidence="2 3">KS4</strain>
    </source>
</reference>
<evidence type="ECO:0000313" key="2">
    <source>
        <dbReference type="EMBL" id="QDU34556.1"/>
    </source>
</evidence>
<protein>
    <submittedName>
        <fullName evidence="2">NAD(P)H azoreductase</fullName>
        <ecNumber evidence="2">1.7.-.-</ecNumber>
    </submittedName>
</protein>
<dbReference type="OrthoDB" id="285016at2"/>
<dbReference type="RefSeq" id="WP_145078557.1">
    <property type="nucleotide sequence ID" value="NZ_CP036425.1"/>
</dbReference>
<evidence type="ECO:0000313" key="3">
    <source>
        <dbReference type="Proteomes" id="UP000317369"/>
    </source>
</evidence>
<dbReference type="KEGG" id="pcor:KS4_26260"/>
<keyword evidence="2" id="KW-0560">Oxidoreductase</keyword>
<gene>
    <name evidence="2" type="primary">azoB_1</name>
    <name evidence="2" type="ORF">KS4_26260</name>
</gene>
<dbReference type="InterPro" id="IPR016040">
    <property type="entry name" value="NAD(P)-bd_dom"/>
</dbReference>
<keyword evidence="3" id="KW-1185">Reference proteome</keyword>
<dbReference type="Gene3D" id="3.40.50.720">
    <property type="entry name" value="NAD(P)-binding Rossmann-like Domain"/>
    <property type="match status" value="1"/>
</dbReference>
<dbReference type="AlphaFoldDB" id="A0A517YWE5"/>
<name>A0A517YWE5_9BACT</name>
<dbReference type="EC" id="1.7.-.-" evidence="2"/>
<dbReference type="Gene3D" id="3.90.25.10">
    <property type="entry name" value="UDP-galactose 4-epimerase, domain 1"/>
    <property type="match status" value="1"/>
</dbReference>